<keyword evidence="5" id="KW-1185">Reference proteome</keyword>
<dbReference type="SUPFAM" id="SSF51182">
    <property type="entry name" value="RmlC-like cupins"/>
    <property type="match status" value="1"/>
</dbReference>
<evidence type="ECO:0000313" key="4">
    <source>
        <dbReference type="EMBL" id="NMO00604.1"/>
    </source>
</evidence>
<protein>
    <submittedName>
        <fullName evidence="4">Helix-turn-helix transcriptional regulator</fullName>
    </submittedName>
</protein>
<dbReference type="Pfam" id="PF01381">
    <property type="entry name" value="HTH_3"/>
    <property type="match status" value="1"/>
</dbReference>
<dbReference type="InterPro" id="IPR050807">
    <property type="entry name" value="TransReg_Diox_bact_type"/>
</dbReference>
<evidence type="ECO:0000259" key="3">
    <source>
        <dbReference type="PROSITE" id="PS50943"/>
    </source>
</evidence>
<feature type="domain" description="HTH cro/C1-type" evidence="3">
    <location>
        <begin position="30"/>
        <end position="84"/>
    </location>
</feature>
<feature type="compositionally biased region" description="Polar residues" evidence="2">
    <location>
        <begin position="15"/>
        <end position="24"/>
    </location>
</feature>
<reference evidence="4 5" key="1">
    <citation type="submission" date="2020-04" db="EMBL/GenBank/DDBJ databases">
        <title>Gordonia sp. nov. TBRC 11910.</title>
        <authorList>
            <person name="Suriyachadkun C."/>
        </authorList>
    </citation>
    <scope>NUCLEOTIDE SEQUENCE [LARGE SCALE GENOMIC DNA]</scope>
    <source>
        <strain evidence="4 5">TBRC 11910</strain>
    </source>
</reference>
<dbReference type="AlphaFoldDB" id="A0A848KNH7"/>
<keyword evidence="1" id="KW-0238">DNA-binding</keyword>
<dbReference type="EMBL" id="JABBNB010000004">
    <property type="protein sequence ID" value="NMO00604.1"/>
    <property type="molecule type" value="Genomic_DNA"/>
</dbReference>
<dbReference type="Gene3D" id="2.60.120.10">
    <property type="entry name" value="Jelly Rolls"/>
    <property type="match status" value="1"/>
</dbReference>
<feature type="region of interest" description="Disordered" evidence="2">
    <location>
        <begin position="1"/>
        <end position="24"/>
    </location>
</feature>
<dbReference type="GO" id="GO:0003700">
    <property type="term" value="F:DNA-binding transcription factor activity"/>
    <property type="evidence" value="ECO:0007669"/>
    <property type="project" value="TreeGrafter"/>
</dbReference>
<evidence type="ECO:0000256" key="2">
    <source>
        <dbReference type="SAM" id="MobiDB-lite"/>
    </source>
</evidence>
<dbReference type="InterPro" id="IPR001387">
    <property type="entry name" value="Cro/C1-type_HTH"/>
</dbReference>
<name>A0A848KNH7_9ACTN</name>
<dbReference type="GO" id="GO:0005829">
    <property type="term" value="C:cytosol"/>
    <property type="evidence" value="ECO:0007669"/>
    <property type="project" value="TreeGrafter"/>
</dbReference>
<accession>A0A848KNH7</accession>
<dbReference type="PROSITE" id="PS50943">
    <property type="entry name" value="HTH_CROC1"/>
    <property type="match status" value="1"/>
</dbReference>
<gene>
    <name evidence="4" type="ORF">HH308_05165</name>
</gene>
<dbReference type="InterPro" id="IPR011051">
    <property type="entry name" value="RmlC_Cupin_sf"/>
</dbReference>
<dbReference type="SUPFAM" id="SSF47413">
    <property type="entry name" value="lambda repressor-like DNA-binding domains"/>
    <property type="match status" value="1"/>
</dbReference>
<dbReference type="InterPro" id="IPR010982">
    <property type="entry name" value="Lambda_DNA-bd_dom_sf"/>
</dbReference>
<dbReference type="Proteomes" id="UP000550729">
    <property type="component" value="Unassembled WGS sequence"/>
</dbReference>
<organism evidence="4 5">
    <name type="scientific">Gordonia asplenii</name>
    <dbReference type="NCBI Taxonomy" id="2725283"/>
    <lineage>
        <taxon>Bacteria</taxon>
        <taxon>Bacillati</taxon>
        <taxon>Actinomycetota</taxon>
        <taxon>Actinomycetes</taxon>
        <taxon>Mycobacteriales</taxon>
        <taxon>Gordoniaceae</taxon>
        <taxon>Gordonia</taxon>
    </lineage>
</organism>
<evidence type="ECO:0000313" key="5">
    <source>
        <dbReference type="Proteomes" id="UP000550729"/>
    </source>
</evidence>
<evidence type="ECO:0000256" key="1">
    <source>
        <dbReference type="ARBA" id="ARBA00023125"/>
    </source>
</evidence>
<dbReference type="CDD" id="cd00093">
    <property type="entry name" value="HTH_XRE"/>
    <property type="match status" value="1"/>
</dbReference>
<dbReference type="PANTHER" id="PTHR46797">
    <property type="entry name" value="HTH-TYPE TRANSCRIPTIONAL REGULATOR"/>
    <property type="match status" value="1"/>
</dbReference>
<dbReference type="GO" id="GO:0003677">
    <property type="term" value="F:DNA binding"/>
    <property type="evidence" value="ECO:0007669"/>
    <property type="project" value="UniProtKB-KW"/>
</dbReference>
<sequence>MGEIRQDEQPAGMTNARSKTTPQQLVAAALKRERGRAGLSITELARRAGIGKSTLSQLESGEGNPSVETLWALSLALGIQFSALVDAPTPTVEVIRLGEGPTIKAGDADDYSSTLMSAARPGTRRDIYVIRAEPGKPRISEPHARGVVEHVIISTGRALVGPTDHAVELSPGDYMSYAGDLEHMFDALEPGTVAVLVSEF</sequence>
<comment type="caution">
    <text evidence="4">The sequence shown here is derived from an EMBL/GenBank/DDBJ whole genome shotgun (WGS) entry which is preliminary data.</text>
</comment>
<dbReference type="InterPro" id="IPR014710">
    <property type="entry name" value="RmlC-like_jellyroll"/>
</dbReference>
<dbReference type="PANTHER" id="PTHR46797:SF1">
    <property type="entry name" value="METHYLPHOSPHONATE SYNTHASE"/>
    <property type="match status" value="1"/>
</dbReference>
<proteinExistence type="predicted"/>
<dbReference type="SMART" id="SM00530">
    <property type="entry name" value="HTH_XRE"/>
    <property type="match status" value="1"/>
</dbReference>
<dbReference type="Gene3D" id="1.10.260.40">
    <property type="entry name" value="lambda repressor-like DNA-binding domains"/>
    <property type="match status" value="1"/>
</dbReference>